<dbReference type="Pfam" id="PF13384">
    <property type="entry name" value="HTH_23"/>
    <property type="match status" value="1"/>
</dbReference>
<geneLocation type="plasmid" evidence="1 2">
    <name>unnamed1</name>
</geneLocation>
<keyword evidence="1" id="KW-0614">Plasmid</keyword>
<evidence type="ECO:0000313" key="1">
    <source>
        <dbReference type="EMBL" id="QIA88466.1"/>
    </source>
</evidence>
<dbReference type="EMBL" id="CP040855">
    <property type="protein sequence ID" value="QIA88466.1"/>
    <property type="molecule type" value="Genomic_DNA"/>
</dbReference>
<sequence>MVSTKGEQLSMDLMLKKPQDRLVWESVVSMLKKHEMSIKQIAEKVGISERTVYRIKKRNNL</sequence>
<dbReference type="Proteomes" id="UP000464749">
    <property type="component" value="Plasmid unnamed1"/>
</dbReference>
<accession>A0A9X7T902</accession>
<organism evidence="1 2">
    <name type="scientific">Lactobacillus johnsonii</name>
    <dbReference type="NCBI Taxonomy" id="33959"/>
    <lineage>
        <taxon>Bacteria</taxon>
        <taxon>Bacillati</taxon>
        <taxon>Bacillota</taxon>
        <taxon>Bacilli</taxon>
        <taxon>Lactobacillales</taxon>
        <taxon>Lactobacillaceae</taxon>
        <taxon>Lactobacillus</taxon>
    </lineage>
</organism>
<protein>
    <submittedName>
        <fullName evidence="1">Helix-turn-helix domain-containing protein</fullName>
    </submittedName>
</protein>
<name>A0A9X7T902_LACJH</name>
<gene>
    <name evidence="1" type="ORF">FEE39_09455</name>
</gene>
<dbReference type="SUPFAM" id="SSF46689">
    <property type="entry name" value="Homeodomain-like"/>
    <property type="match status" value="1"/>
</dbReference>
<dbReference type="AlphaFoldDB" id="A0A9X7T902"/>
<reference evidence="1 2" key="1">
    <citation type="submission" date="2019-06" db="EMBL/GenBank/DDBJ databases">
        <title>Whole genome sequencing of Lactobacillus johnsonii strain G2A.</title>
        <authorList>
            <person name="Conlan S."/>
            <person name="Thomas P.J."/>
            <person name="Mullikin J."/>
            <person name="Singer J."/>
            <person name="Weaver C."/>
            <person name="Segre J.A."/>
        </authorList>
    </citation>
    <scope>NUCLEOTIDE SEQUENCE [LARGE SCALE GENOMIC DNA]</scope>
    <source>
        <strain evidence="1 2">G2A</strain>
        <plasmid evidence="1 2">unnamed1</plasmid>
    </source>
</reference>
<evidence type="ECO:0000313" key="2">
    <source>
        <dbReference type="Proteomes" id="UP000464749"/>
    </source>
</evidence>
<proteinExistence type="predicted"/>
<dbReference type="InterPro" id="IPR009057">
    <property type="entry name" value="Homeodomain-like_sf"/>
</dbReference>
<dbReference type="Gene3D" id="1.10.10.60">
    <property type="entry name" value="Homeodomain-like"/>
    <property type="match status" value="1"/>
</dbReference>